<dbReference type="GO" id="GO:0016787">
    <property type="term" value="F:hydrolase activity"/>
    <property type="evidence" value="ECO:0007669"/>
    <property type="project" value="UniProtKB-KW"/>
</dbReference>
<protein>
    <submittedName>
        <fullName evidence="2">Alpha/beta hydrolase</fullName>
    </submittedName>
</protein>
<evidence type="ECO:0000256" key="1">
    <source>
        <dbReference type="SAM" id="SignalP"/>
    </source>
</evidence>
<dbReference type="Proteomes" id="UP001162800">
    <property type="component" value="Chromosome"/>
</dbReference>
<name>A0ABY6G5V0_9BURK</name>
<organism evidence="2 3">
    <name type="scientific">Comamonas endophytica</name>
    <dbReference type="NCBI Taxonomy" id="2949090"/>
    <lineage>
        <taxon>Bacteria</taxon>
        <taxon>Pseudomonadati</taxon>
        <taxon>Pseudomonadota</taxon>
        <taxon>Betaproteobacteria</taxon>
        <taxon>Burkholderiales</taxon>
        <taxon>Comamonadaceae</taxon>
        <taxon>Comamonas</taxon>
    </lineage>
</organism>
<gene>
    <name evidence="2" type="ORF">M9799_09180</name>
</gene>
<keyword evidence="1" id="KW-0732">Signal</keyword>
<dbReference type="InterPro" id="IPR005152">
    <property type="entry name" value="Lipase_secreted"/>
</dbReference>
<dbReference type="PANTHER" id="PTHR34853">
    <property type="match status" value="1"/>
</dbReference>
<reference evidence="2" key="1">
    <citation type="submission" date="2022-09" db="EMBL/GenBank/DDBJ databases">
        <title>The complete genome of Acidovorax sp. 5MLIR.</title>
        <authorList>
            <person name="Liu L."/>
            <person name="Yue J."/>
            <person name="Yang F."/>
            <person name="Yuan J."/>
            <person name="Li L."/>
        </authorList>
    </citation>
    <scope>NUCLEOTIDE SEQUENCE</scope>
    <source>
        <strain evidence="2">5MLIR</strain>
    </source>
</reference>
<dbReference type="EMBL" id="CP106881">
    <property type="protein sequence ID" value="UYG50288.1"/>
    <property type="molecule type" value="Genomic_DNA"/>
</dbReference>
<keyword evidence="2" id="KW-0378">Hydrolase</keyword>
<accession>A0ABY6G5V0</accession>
<sequence length="517" mass="53527">MLIQWKAIWRTAAALAAAALLACGGADDGDPGTQRGALLQSPPPRTFNASAPDLLEQLSAMPAGRELLAQAGPPVCGVQVHSIEYATVGAKGEATNATAALMLPEGPGAVCSGARPILLYGHGTDPQRAYNQAQITDLTRPGALAGQQLAATFAAHGYIVVAPNYAGYDRSRLGYHPYLVADQQSKDMIDALAAARQALPALGARDGGQLLLSGNSQGGYVALATQRALQAAGVRVTASAPMSGPYALASYGDAIFYGRVPLGSTVLAPLLVRSYQQAYGNIYRQPEDIYAPRFAPHLPTLLPAEVPLPQLWAEGRLPVSALFSSVAPAPGLKPITPPRTPPAEAPLFALGFGLDPLLGNGLRLAYLEDAKAHPDGLVPERSTGLPAAAPQHPVRQALKANDLRNWVPDRPVLLCGGRADPTVFFALNTGAMQAFWSAPSASAMAAGLLTVLDLDAPVSGFDDPFAAAKTGFALSKATAAAQGGPASALLLYHAVLVAPFCHLAARGFFERVLASGQ</sequence>
<dbReference type="PANTHER" id="PTHR34853:SF1">
    <property type="entry name" value="LIPASE 5"/>
    <property type="match status" value="1"/>
</dbReference>
<dbReference type="RefSeq" id="WP_231042753.1">
    <property type="nucleotide sequence ID" value="NZ_CP106881.1"/>
</dbReference>
<dbReference type="SUPFAM" id="SSF53474">
    <property type="entry name" value="alpha/beta-Hydrolases"/>
    <property type="match status" value="1"/>
</dbReference>
<evidence type="ECO:0000313" key="2">
    <source>
        <dbReference type="EMBL" id="UYG50288.1"/>
    </source>
</evidence>
<dbReference type="Gene3D" id="3.40.50.1820">
    <property type="entry name" value="alpha/beta hydrolase"/>
    <property type="match status" value="1"/>
</dbReference>
<dbReference type="InterPro" id="IPR029058">
    <property type="entry name" value="AB_hydrolase_fold"/>
</dbReference>
<dbReference type="PROSITE" id="PS51257">
    <property type="entry name" value="PROKAR_LIPOPROTEIN"/>
    <property type="match status" value="1"/>
</dbReference>
<feature type="chain" id="PRO_5046289464" evidence="1">
    <location>
        <begin position="29"/>
        <end position="517"/>
    </location>
</feature>
<dbReference type="PIRSF" id="PIRSF029171">
    <property type="entry name" value="Esterase_LipA"/>
    <property type="match status" value="1"/>
</dbReference>
<feature type="signal peptide" evidence="1">
    <location>
        <begin position="1"/>
        <end position="28"/>
    </location>
</feature>
<proteinExistence type="predicted"/>
<keyword evidence="3" id="KW-1185">Reference proteome</keyword>
<evidence type="ECO:0000313" key="3">
    <source>
        <dbReference type="Proteomes" id="UP001162800"/>
    </source>
</evidence>